<reference evidence="8 9" key="1">
    <citation type="submission" date="2017-09" db="EMBL/GenBank/DDBJ databases">
        <title>Large-scale bioinformatics analysis of Bacillus genomes uncovers conserved roles of natural products in bacterial physiology.</title>
        <authorList>
            <consortium name="Agbiome Team Llc"/>
            <person name="Bleich R.M."/>
            <person name="Grubbs K.J."/>
            <person name="Santa Maria K.C."/>
            <person name="Allen S.E."/>
            <person name="Farag S."/>
            <person name="Shank E.A."/>
            <person name="Bowers A."/>
        </authorList>
    </citation>
    <scope>NUCLEOTIDE SEQUENCE [LARGE SCALE GENOMIC DNA]</scope>
    <source>
        <strain evidence="8 9">AFS064137</strain>
    </source>
</reference>
<dbReference type="InterPro" id="IPR015421">
    <property type="entry name" value="PyrdxlP-dep_Trfase_major"/>
</dbReference>
<keyword evidence="3" id="KW-0210">Decarboxylase</keyword>
<evidence type="ECO:0000313" key="8">
    <source>
        <dbReference type="EMBL" id="PFT87225.1"/>
    </source>
</evidence>
<evidence type="ECO:0000256" key="6">
    <source>
        <dbReference type="PIRSR" id="PIRSR602129-50"/>
    </source>
</evidence>
<dbReference type="PANTHER" id="PTHR11999">
    <property type="entry name" value="GROUP II PYRIDOXAL-5-PHOSPHATE DECARBOXYLASE"/>
    <property type="match status" value="1"/>
</dbReference>
<dbReference type="InterPro" id="IPR015424">
    <property type="entry name" value="PyrdxlP-dep_Trfase"/>
</dbReference>
<evidence type="ECO:0000256" key="3">
    <source>
        <dbReference type="ARBA" id="ARBA00022793"/>
    </source>
</evidence>
<dbReference type="Gene3D" id="3.40.640.10">
    <property type="entry name" value="Type I PLP-dependent aspartate aminotransferase-like (Major domain)"/>
    <property type="match status" value="1"/>
</dbReference>
<evidence type="ECO:0000256" key="2">
    <source>
        <dbReference type="ARBA" id="ARBA00009533"/>
    </source>
</evidence>
<evidence type="ECO:0000256" key="7">
    <source>
        <dbReference type="RuleBase" id="RU000382"/>
    </source>
</evidence>
<dbReference type="Pfam" id="PF00282">
    <property type="entry name" value="Pyridoxal_deC"/>
    <property type="match status" value="1"/>
</dbReference>
<dbReference type="Proteomes" id="UP000225910">
    <property type="component" value="Unassembled WGS sequence"/>
</dbReference>
<proteinExistence type="inferred from homology"/>
<dbReference type="GO" id="GO:0030170">
    <property type="term" value="F:pyridoxal phosphate binding"/>
    <property type="evidence" value="ECO:0007669"/>
    <property type="project" value="InterPro"/>
</dbReference>
<comment type="similarity">
    <text evidence="2 7">Belongs to the group II decarboxylase family.</text>
</comment>
<dbReference type="EMBL" id="NVCU01000202">
    <property type="protein sequence ID" value="PFT87225.1"/>
    <property type="molecule type" value="Genomic_DNA"/>
</dbReference>
<evidence type="ECO:0000256" key="1">
    <source>
        <dbReference type="ARBA" id="ARBA00001933"/>
    </source>
</evidence>
<sequence length="479" mass="54042">MVYTGRFHLEEHEMKRIGYETVDMIVEHLCTLQDKRVIQPKESEWNDALLHENIPMEGESWETVFEQLQHGVLANNAYPNHPRYFAYVPSPGNYISALAEFITNSFNIFAGSWILSPGAAQVETATVNWIKDMFRFPQESGGLFVSGGSMANLTALVVAKHAVLQNYIQEAVIYCSEQTHSSIQKAVTIAGFQPEQVCIIPCNHRFEISISALHTQIQQDCENGRKPFCIIANVGTTNTGTVDPIEDLVSLASQYGIWVHGDAAFGGPAILAKPEAFTGIEKLDSLSFDPHKWFFQSYDIGCILVKDASLLKNCFFALPEYLQDAQTTNQEINFSDYGMELTRRFRALKLWLSLKIYGLRTFQQAIQKGLYLTEETQKIVQNSKYLEVITSGLGVCVFRFVPSTYESQETVNELNENIVKDLHATGFAMVSTTILTGKKVIRLCPLHPDTTIQDIRETLQRIEYYGDKRITNKKSMVVS</sequence>
<organism evidence="8 9">
    <name type="scientific">Bacillus thuringiensis</name>
    <dbReference type="NCBI Taxonomy" id="1428"/>
    <lineage>
        <taxon>Bacteria</taxon>
        <taxon>Bacillati</taxon>
        <taxon>Bacillota</taxon>
        <taxon>Bacilli</taxon>
        <taxon>Bacillales</taxon>
        <taxon>Bacillaceae</taxon>
        <taxon>Bacillus</taxon>
        <taxon>Bacillus cereus group</taxon>
    </lineage>
</organism>
<dbReference type="PANTHER" id="PTHR11999:SF70">
    <property type="entry name" value="MIP05841P"/>
    <property type="match status" value="1"/>
</dbReference>
<protein>
    <submittedName>
        <fullName evidence="8">2,4-diaminobutyrate decarboxylase</fullName>
    </submittedName>
</protein>
<evidence type="ECO:0000256" key="5">
    <source>
        <dbReference type="ARBA" id="ARBA00023239"/>
    </source>
</evidence>
<dbReference type="GO" id="GO:0004058">
    <property type="term" value="F:aromatic-L-amino-acid decarboxylase activity"/>
    <property type="evidence" value="ECO:0007669"/>
    <property type="project" value="UniProtKB-ARBA"/>
</dbReference>
<dbReference type="InterPro" id="IPR010977">
    <property type="entry name" value="Aromatic_deC"/>
</dbReference>
<keyword evidence="5 7" id="KW-0456">Lyase</keyword>
<name>A0A9X7AXT8_BACTU</name>
<comment type="caution">
    <text evidence="8">The sequence shown here is derived from an EMBL/GenBank/DDBJ whole genome shotgun (WGS) entry which is preliminary data.</text>
</comment>
<comment type="cofactor">
    <cofactor evidence="1 6 7">
        <name>pyridoxal 5'-phosphate</name>
        <dbReference type="ChEBI" id="CHEBI:597326"/>
    </cofactor>
</comment>
<dbReference type="AlphaFoldDB" id="A0A9X7AXT8"/>
<dbReference type="InterPro" id="IPR015422">
    <property type="entry name" value="PyrdxlP-dep_Trfase_small"/>
</dbReference>
<feature type="modified residue" description="N6-(pyridoxal phosphate)lysine" evidence="6">
    <location>
        <position position="292"/>
    </location>
</feature>
<keyword evidence="4 6" id="KW-0663">Pyridoxal phosphate</keyword>
<dbReference type="GO" id="GO:0019752">
    <property type="term" value="P:carboxylic acid metabolic process"/>
    <property type="evidence" value="ECO:0007669"/>
    <property type="project" value="InterPro"/>
</dbReference>
<dbReference type="Gene3D" id="3.90.1150.10">
    <property type="entry name" value="Aspartate Aminotransferase, domain 1"/>
    <property type="match status" value="1"/>
</dbReference>
<accession>A0A9X7AXT8</accession>
<dbReference type="RefSeq" id="WP_098679449.1">
    <property type="nucleotide sequence ID" value="NZ_NVCU01000202.1"/>
</dbReference>
<dbReference type="Gene3D" id="1.20.1340.10">
    <property type="entry name" value="dopa decarboxylase, N-terminal domain"/>
    <property type="match status" value="1"/>
</dbReference>
<dbReference type="SUPFAM" id="SSF53383">
    <property type="entry name" value="PLP-dependent transferases"/>
    <property type="match status" value="1"/>
</dbReference>
<gene>
    <name evidence="8" type="ORF">COK81_21015</name>
</gene>
<evidence type="ECO:0000313" key="9">
    <source>
        <dbReference type="Proteomes" id="UP000225910"/>
    </source>
</evidence>
<evidence type="ECO:0000256" key="4">
    <source>
        <dbReference type="ARBA" id="ARBA00022898"/>
    </source>
</evidence>
<dbReference type="GO" id="GO:0006520">
    <property type="term" value="P:amino acid metabolic process"/>
    <property type="evidence" value="ECO:0007669"/>
    <property type="project" value="InterPro"/>
</dbReference>
<dbReference type="InterPro" id="IPR002129">
    <property type="entry name" value="PyrdxlP-dep_de-COase"/>
</dbReference>
<dbReference type="PRINTS" id="PR00800">
    <property type="entry name" value="YHDCRBOXLASE"/>
</dbReference>